<dbReference type="InParanoid" id="F4S813"/>
<dbReference type="AlphaFoldDB" id="F4S813"/>
<dbReference type="HOGENOM" id="CLU_2250708_0_0_1"/>
<name>F4S813_MELLP</name>
<keyword evidence="2" id="KW-1185">Reference proteome</keyword>
<dbReference type="VEuPathDB" id="FungiDB:MELLADRAFT_112893"/>
<accession>F4S813</accession>
<gene>
    <name evidence="1" type="ORF">MELLADRAFT_112893</name>
</gene>
<dbReference type="GeneID" id="18924818"/>
<organism evidence="2">
    <name type="scientific">Melampsora larici-populina (strain 98AG31 / pathotype 3-4-7)</name>
    <name type="common">Poplar leaf rust fungus</name>
    <dbReference type="NCBI Taxonomy" id="747676"/>
    <lineage>
        <taxon>Eukaryota</taxon>
        <taxon>Fungi</taxon>
        <taxon>Dikarya</taxon>
        <taxon>Basidiomycota</taxon>
        <taxon>Pucciniomycotina</taxon>
        <taxon>Pucciniomycetes</taxon>
        <taxon>Pucciniales</taxon>
        <taxon>Melampsoraceae</taxon>
        <taxon>Melampsora</taxon>
    </lineage>
</organism>
<evidence type="ECO:0000313" key="1">
    <source>
        <dbReference type="EMBL" id="EGF99206.1"/>
    </source>
</evidence>
<reference evidence="2" key="1">
    <citation type="journal article" date="2011" name="Proc. Natl. Acad. Sci. U.S.A.">
        <title>Obligate biotrophy features unraveled by the genomic analysis of rust fungi.</title>
        <authorList>
            <person name="Duplessis S."/>
            <person name="Cuomo C.A."/>
            <person name="Lin Y.-C."/>
            <person name="Aerts A."/>
            <person name="Tisserant E."/>
            <person name="Veneault-Fourrey C."/>
            <person name="Joly D.L."/>
            <person name="Hacquard S."/>
            <person name="Amselem J."/>
            <person name="Cantarel B.L."/>
            <person name="Chiu R."/>
            <person name="Coutinho P.M."/>
            <person name="Feau N."/>
            <person name="Field M."/>
            <person name="Frey P."/>
            <person name="Gelhaye E."/>
            <person name="Goldberg J."/>
            <person name="Grabherr M.G."/>
            <person name="Kodira C.D."/>
            <person name="Kohler A."/>
            <person name="Kuees U."/>
            <person name="Lindquist E.A."/>
            <person name="Lucas S.M."/>
            <person name="Mago R."/>
            <person name="Mauceli E."/>
            <person name="Morin E."/>
            <person name="Murat C."/>
            <person name="Pangilinan J.L."/>
            <person name="Park R."/>
            <person name="Pearson M."/>
            <person name="Quesneville H."/>
            <person name="Rouhier N."/>
            <person name="Sakthikumar S."/>
            <person name="Salamov A.A."/>
            <person name="Schmutz J."/>
            <person name="Selles B."/>
            <person name="Shapiro H."/>
            <person name="Tanguay P."/>
            <person name="Tuskan G.A."/>
            <person name="Henrissat B."/>
            <person name="Van de Peer Y."/>
            <person name="Rouze P."/>
            <person name="Ellis J.G."/>
            <person name="Dodds P.N."/>
            <person name="Schein J.E."/>
            <person name="Zhong S."/>
            <person name="Hamelin R.C."/>
            <person name="Grigoriev I.V."/>
            <person name="Szabo L.J."/>
            <person name="Martin F."/>
        </authorList>
    </citation>
    <scope>NUCLEOTIDE SEQUENCE [LARGE SCALE GENOMIC DNA]</scope>
    <source>
        <strain evidence="2">98AG31 / pathotype 3-4-7</strain>
    </source>
</reference>
<dbReference type="Proteomes" id="UP000001072">
    <property type="component" value="Unassembled WGS sequence"/>
</dbReference>
<evidence type="ECO:0000313" key="2">
    <source>
        <dbReference type="Proteomes" id="UP000001072"/>
    </source>
</evidence>
<sequence>MWLPRAEQVSDSASGAQEVDEELRLLLADFFNKEKELEVATLAAKDTKEAAATSFDQAKDLCNELYGRHLSRPTPAGMDKEEAQLDDDNLSILSRWIPPAIDSL</sequence>
<proteinExistence type="predicted"/>
<dbReference type="RefSeq" id="XP_007417533.1">
    <property type="nucleotide sequence ID" value="XM_007417471.1"/>
</dbReference>
<dbReference type="KEGG" id="mlr:MELLADRAFT_112893"/>
<dbReference type="EMBL" id="GL883162">
    <property type="protein sequence ID" value="EGF99206.1"/>
    <property type="molecule type" value="Genomic_DNA"/>
</dbReference>
<protein>
    <submittedName>
        <fullName evidence="1">Uncharacterized protein</fullName>
    </submittedName>
</protein>